<keyword evidence="14" id="KW-1185">Reference proteome</keyword>
<proteinExistence type="inferred from homology"/>
<evidence type="ECO:0000256" key="3">
    <source>
        <dbReference type="ARBA" id="ARBA00022679"/>
    </source>
</evidence>
<evidence type="ECO:0000313" key="13">
    <source>
        <dbReference type="EMBL" id="CAH1405039.1"/>
    </source>
</evidence>
<dbReference type="EC" id="2.5.1.25" evidence="2"/>
<protein>
    <recommendedName>
        <fullName evidence="9">tRNA-uridine aminocarboxypropyltransferase 1</fullName>
        <ecNumber evidence="2">2.5.1.25</ecNumber>
    </recommendedName>
    <alternativeName>
        <fullName evidence="10">DTW domain-containing protein 1</fullName>
    </alternativeName>
</protein>
<accession>A0A9P0MU17</accession>
<feature type="domain" description="DTW" evidence="12">
    <location>
        <begin position="39"/>
        <end position="236"/>
    </location>
</feature>
<evidence type="ECO:0000256" key="4">
    <source>
        <dbReference type="ARBA" id="ARBA00022691"/>
    </source>
</evidence>
<evidence type="ECO:0000313" key="14">
    <source>
        <dbReference type="Proteomes" id="UP001152798"/>
    </source>
</evidence>
<dbReference type="EMBL" id="OV725082">
    <property type="protein sequence ID" value="CAH1405039.1"/>
    <property type="molecule type" value="Genomic_DNA"/>
</dbReference>
<dbReference type="OrthoDB" id="3173at2759"/>
<evidence type="ECO:0000256" key="8">
    <source>
        <dbReference type="ARBA" id="ARBA00038290"/>
    </source>
</evidence>
<reference evidence="13" key="1">
    <citation type="submission" date="2022-01" db="EMBL/GenBank/DDBJ databases">
        <authorList>
            <person name="King R."/>
        </authorList>
    </citation>
    <scope>NUCLEOTIDE SEQUENCE</scope>
</reference>
<evidence type="ECO:0000259" key="12">
    <source>
        <dbReference type="SMART" id="SM01144"/>
    </source>
</evidence>
<dbReference type="InterPro" id="IPR005636">
    <property type="entry name" value="DTW"/>
</dbReference>
<keyword evidence="6" id="KW-0539">Nucleus</keyword>
<dbReference type="GO" id="GO:0016432">
    <property type="term" value="F:tRNA-uridine aminocarboxypropyltransferase activity"/>
    <property type="evidence" value="ECO:0007669"/>
    <property type="project" value="UniProtKB-EC"/>
</dbReference>
<gene>
    <name evidence="13" type="ORF">NEZAVI_LOCUS13332</name>
</gene>
<evidence type="ECO:0000256" key="7">
    <source>
        <dbReference type="ARBA" id="ARBA00037050"/>
    </source>
</evidence>
<dbReference type="PANTHER" id="PTHR15627:SF8">
    <property type="entry name" value="TRNA-URIDINE AMINOCARBOXYPROPYLTRANSFERASE 1"/>
    <property type="match status" value="1"/>
</dbReference>
<evidence type="ECO:0000256" key="1">
    <source>
        <dbReference type="ARBA" id="ARBA00004123"/>
    </source>
</evidence>
<sequence length="249" mass="29388">METNSEIDDPFKQFSISDNWSKLLEKDERDFCPKCNKSRMYFCYTCYVPMNDFKVITPRVKLPLPLDIIKHPKEIDGKSTAVHAAIISPEDVNIYIYPSIPNYNELSNVILIFPSKDALCLEEIVKQTSLLKEEEDAEQLFSRVVFIDSTWNQCRTILNDSRIKGLPRVVLKKRESQFWRHQKGSPITHLATIEAIHQFLVEYHSYSSGRNEYDGRYDNILFFFKFMYHKIHSLYDHSDLLSYKRPMLQ</sequence>
<dbReference type="Pfam" id="PF03942">
    <property type="entry name" value="DTW"/>
    <property type="match status" value="1"/>
</dbReference>
<dbReference type="PANTHER" id="PTHR15627">
    <property type="entry name" value="NATURAL KILLER CELL-SPECIFIC ANTIGEN KLIP1"/>
    <property type="match status" value="1"/>
</dbReference>
<evidence type="ECO:0000256" key="9">
    <source>
        <dbReference type="ARBA" id="ARBA00039242"/>
    </source>
</evidence>
<keyword evidence="5" id="KW-0819">tRNA processing</keyword>
<dbReference type="GO" id="GO:0005634">
    <property type="term" value="C:nucleus"/>
    <property type="evidence" value="ECO:0007669"/>
    <property type="project" value="UniProtKB-SubCell"/>
</dbReference>
<keyword evidence="3" id="KW-0808">Transferase</keyword>
<evidence type="ECO:0000256" key="6">
    <source>
        <dbReference type="ARBA" id="ARBA00023242"/>
    </source>
</evidence>
<evidence type="ECO:0000256" key="2">
    <source>
        <dbReference type="ARBA" id="ARBA00012386"/>
    </source>
</evidence>
<dbReference type="Proteomes" id="UP001152798">
    <property type="component" value="Chromosome 6"/>
</dbReference>
<dbReference type="GO" id="GO:0006400">
    <property type="term" value="P:tRNA modification"/>
    <property type="evidence" value="ECO:0007669"/>
    <property type="project" value="TreeGrafter"/>
</dbReference>
<comment type="catalytic activity">
    <reaction evidence="11">
        <text>a uridine in tRNA + S-adenosyl-L-methionine = a 3-[(3S)-3-amino-3-carboxypropyl]uridine in tRNA + S-methyl-5'-thioadenosine + H(+)</text>
        <dbReference type="Rhea" id="RHEA:62432"/>
        <dbReference type="Rhea" id="RHEA-COMP:13339"/>
        <dbReference type="Rhea" id="RHEA-COMP:16092"/>
        <dbReference type="ChEBI" id="CHEBI:15378"/>
        <dbReference type="ChEBI" id="CHEBI:17509"/>
        <dbReference type="ChEBI" id="CHEBI:59789"/>
        <dbReference type="ChEBI" id="CHEBI:65315"/>
        <dbReference type="ChEBI" id="CHEBI:82930"/>
        <dbReference type="EC" id="2.5.1.25"/>
    </reaction>
</comment>
<organism evidence="13 14">
    <name type="scientific">Nezara viridula</name>
    <name type="common">Southern green stink bug</name>
    <name type="synonym">Cimex viridulus</name>
    <dbReference type="NCBI Taxonomy" id="85310"/>
    <lineage>
        <taxon>Eukaryota</taxon>
        <taxon>Metazoa</taxon>
        <taxon>Ecdysozoa</taxon>
        <taxon>Arthropoda</taxon>
        <taxon>Hexapoda</taxon>
        <taxon>Insecta</taxon>
        <taxon>Pterygota</taxon>
        <taxon>Neoptera</taxon>
        <taxon>Paraneoptera</taxon>
        <taxon>Hemiptera</taxon>
        <taxon>Heteroptera</taxon>
        <taxon>Panheteroptera</taxon>
        <taxon>Pentatomomorpha</taxon>
        <taxon>Pentatomoidea</taxon>
        <taxon>Pentatomidae</taxon>
        <taxon>Pentatominae</taxon>
        <taxon>Nezara</taxon>
    </lineage>
</organism>
<comment type="similarity">
    <text evidence="8">Belongs to the TDD superfamily. DTWD1 family.</text>
</comment>
<evidence type="ECO:0000256" key="11">
    <source>
        <dbReference type="ARBA" id="ARBA00048718"/>
    </source>
</evidence>
<dbReference type="AlphaFoldDB" id="A0A9P0MU17"/>
<name>A0A9P0MU17_NEZVI</name>
<evidence type="ECO:0000256" key="5">
    <source>
        <dbReference type="ARBA" id="ARBA00022694"/>
    </source>
</evidence>
<keyword evidence="4" id="KW-0949">S-adenosyl-L-methionine</keyword>
<dbReference type="InterPro" id="IPR051521">
    <property type="entry name" value="tRNA_Mod/Golgi_Maint"/>
</dbReference>
<dbReference type="SMART" id="SM01144">
    <property type="entry name" value="DTW"/>
    <property type="match status" value="1"/>
</dbReference>
<comment type="function">
    <text evidence="7">Catalyzes the formation of 3-(3-amino-3-carboxypropyl)uridine (acp3U) at position 20 in the D-loop of several cytoplasmic tRNAs (acp3U(20)).</text>
</comment>
<comment type="subcellular location">
    <subcellularLocation>
        <location evidence="1">Nucleus</location>
    </subcellularLocation>
</comment>
<evidence type="ECO:0000256" key="10">
    <source>
        <dbReference type="ARBA" id="ARBA00042508"/>
    </source>
</evidence>